<dbReference type="GO" id="GO:0030410">
    <property type="term" value="F:nicotianamine synthase activity"/>
    <property type="evidence" value="ECO:0007669"/>
    <property type="project" value="InterPro"/>
</dbReference>
<dbReference type="GO" id="GO:0030418">
    <property type="term" value="P:nicotianamine biosynthetic process"/>
    <property type="evidence" value="ECO:0007669"/>
    <property type="project" value="InterPro"/>
</dbReference>
<dbReference type="Gene3D" id="3.40.50.150">
    <property type="entry name" value="Vaccinia Virus protein VP39"/>
    <property type="match status" value="1"/>
</dbReference>
<dbReference type="InterPro" id="IPR004298">
    <property type="entry name" value="Nicotian_synth"/>
</dbReference>
<comment type="caution">
    <text evidence="4">The sequence shown here is derived from an EMBL/GenBank/DDBJ whole genome shotgun (WGS) entry which is preliminary data.</text>
</comment>
<dbReference type="CDD" id="cd02440">
    <property type="entry name" value="AdoMet_MTases"/>
    <property type="match status" value="1"/>
</dbReference>
<evidence type="ECO:0000256" key="3">
    <source>
        <dbReference type="ARBA" id="ARBA00022691"/>
    </source>
</evidence>
<dbReference type="PANTHER" id="PTHR32266:SF12">
    <property type="entry name" value="NICOTIANAMINE SYNTHASE 3"/>
    <property type="match status" value="1"/>
</dbReference>
<dbReference type="InterPro" id="IPR029063">
    <property type="entry name" value="SAM-dependent_MTases_sf"/>
</dbReference>
<accession>A0A9P4MZC5</accession>
<keyword evidence="5" id="KW-1185">Reference proteome</keyword>
<dbReference type="SUPFAM" id="SSF53335">
    <property type="entry name" value="S-adenosyl-L-methionine-dependent methyltransferases"/>
    <property type="match status" value="1"/>
</dbReference>
<protein>
    <recommendedName>
        <fullName evidence="6">Nicotianamine synthase</fullName>
    </recommendedName>
</protein>
<dbReference type="PROSITE" id="PS51142">
    <property type="entry name" value="NAS"/>
    <property type="match status" value="1"/>
</dbReference>
<evidence type="ECO:0000256" key="2">
    <source>
        <dbReference type="ARBA" id="ARBA00022679"/>
    </source>
</evidence>
<dbReference type="EMBL" id="ML986711">
    <property type="protein sequence ID" value="KAF2259378.1"/>
    <property type="molecule type" value="Genomic_DNA"/>
</dbReference>
<gene>
    <name evidence="4" type="ORF">CC78DRAFT_586026</name>
</gene>
<sequence length="279" mass="30073">MSDNPSRVQEHKLNGSEGLISEILKLTEELSNFSSFEPSPGLNNVLNSISHLCHRTDVSPILEDQILNDASIITILPILRDLWAKSAGALEDSWARRILASGSPHQAQELLDTYPRLGNYKATIPIELGLISIAYGSFPSSIAMLGSGPLPLTSLSIVDSAAEKGQAVRILNIDMVPERIRDSKQIFNLLGDKYRCVSHQISDATGGLPDLSGYDAVYVASLVGNSDGEKVQILKNTARHMRKGAVIVVRSSTGLSRLLWPSFQADGGGDQACIGWPTA</sequence>
<evidence type="ECO:0000256" key="1">
    <source>
        <dbReference type="ARBA" id="ARBA00007009"/>
    </source>
</evidence>
<dbReference type="Pfam" id="PF03059">
    <property type="entry name" value="NAS"/>
    <property type="match status" value="1"/>
</dbReference>
<dbReference type="PANTHER" id="PTHR32266">
    <property type="entry name" value="NICOTIANAMINE SYNTHASE 3"/>
    <property type="match status" value="1"/>
</dbReference>
<keyword evidence="3" id="KW-0949">S-adenosyl-L-methionine</keyword>
<organism evidence="4 5">
    <name type="scientific">Lojkania enalia</name>
    <dbReference type="NCBI Taxonomy" id="147567"/>
    <lineage>
        <taxon>Eukaryota</taxon>
        <taxon>Fungi</taxon>
        <taxon>Dikarya</taxon>
        <taxon>Ascomycota</taxon>
        <taxon>Pezizomycotina</taxon>
        <taxon>Dothideomycetes</taxon>
        <taxon>Pleosporomycetidae</taxon>
        <taxon>Pleosporales</taxon>
        <taxon>Pleosporales incertae sedis</taxon>
        <taxon>Lojkania</taxon>
    </lineage>
</organism>
<evidence type="ECO:0000313" key="5">
    <source>
        <dbReference type="Proteomes" id="UP000800093"/>
    </source>
</evidence>
<reference evidence="5" key="1">
    <citation type="journal article" date="2020" name="Stud. Mycol.">
        <title>101 Dothideomycetes genomes: A test case for predicting lifestyles and emergence of pathogens.</title>
        <authorList>
            <person name="Haridas S."/>
            <person name="Albert R."/>
            <person name="Binder M."/>
            <person name="Bloem J."/>
            <person name="LaButti K."/>
            <person name="Salamov A."/>
            <person name="Andreopoulos B."/>
            <person name="Baker S."/>
            <person name="Barry K."/>
            <person name="Bills G."/>
            <person name="Bluhm B."/>
            <person name="Cannon C."/>
            <person name="Castanera R."/>
            <person name="Culley D."/>
            <person name="Daum C."/>
            <person name="Ezra D."/>
            <person name="Gonzalez J."/>
            <person name="Henrissat B."/>
            <person name="Kuo A."/>
            <person name="Liang C."/>
            <person name="Lipzen A."/>
            <person name="Lutzoni F."/>
            <person name="Magnuson J."/>
            <person name="Mondo S."/>
            <person name="Nolan M."/>
            <person name="Ohm R."/>
            <person name="Pangilinan J."/>
            <person name="Park H.-J."/>
            <person name="Ramirez L."/>
            <person name="Alfaro M."/>
            <person name="Sun H."/>
            <person name="Tritt A."/>
            <person name="Yoshinaga Y."/>
            <person name="Zwiers L.-H."/>
            <person name="Turgeon B."/>
            <person name="Goodwin S."/>
            <person name="Spatafora J."/>
            <person name="Crous P."/>
            <person name="Grigoriev I."/>
        </authorList>
    </citation>
    <scope>NUCLEOTIDE SEQUENCE [LARGE SCALE GENOMIC DNA]</scope>
    <source>
        <strain evidence="5">CBS 304.66</strain>
    </source>
</reference>
<name>A0A9P4MZC5_9PLEO</name>
<keyword evidence="2" id="KW-0808">Transferase</keyword>
<dbReference type="Proteomes" id="UP000800093">
    <property type="component" value="Unassembled WGS sequence"/>
</dbReference>
<evidence type="ECO:0008006" key="6">
    <source>
        <dbReference type="Google" id="ProtNLM"/>
    </source>
</evidence>
<dbReference type="OrthoDB" id="1858069at2759"/>
<evidence type="ECO:0000313" key="4">
    <source>
        <dbReference type="EMBL" id="KAF2259378.1"/>
    </source>
</evidence>
<dbReference type="AlphaFoldDB" id="A0A9P4MZC5"/>
<proteinExistence type="inferred from homology"/>
<comment type="similarity">
    <text evidence="1">Belongs to the nicotianamine synthase (NAS)-like family.</text>
</comment>